<protein>
    <recommendedName>
        <fullName evidence="3">CCHC-type domain-containing protein</fullName>
    </recommendedName>
</protein>
<dbReference type="GO" id="GO:0008270">
    <property type="term" value="F:zinc ion binding"/>
    <property type="evidence" value="ECO:0007669"/>
    <property type="project" value="InterPro"/>
</dbReference>
<dbReference type="PANTHER" id="PTHR46888:SF1">
    <property type="entry name" value="RIBONUCLEASE H"/>
    <property type="match status" value="1"/>
</dbReference>
<dbReference type="InterPro" id="IPR038269">
    <property type="entry name" value="SCAN_sf"/>
</dbReference>
<evidence type="ECO:0008006" key="3">
    <source>
        <dbReference type="Google" id="ProtNLM"/>
    </source>
</evidence>
<gene>
    <name evidence="1" type="ORF">RRG08_013234</name>
</gene>
<organism evidence="1 2">
    <name type="scientific">Elysia crispata</name>
    <name type="common">lettuce slug</name>
    <dbReference type="NCBI Taxonomy" id="231223"/>
    <lineage>
        <taxon>Eukaryota</taxon>
        <taxon>Metazoa</taxon>
        <taxon>Spiralia</taxon>
        <taxon>Lophotrochozoa</taxon>
        <taxon>Mollusca</taxon>
        <taxon>Gastropoda</taxon>
        <taxon>Heterobranchia</taxon>
        <taxon>Euthyneura</taxon>
        <taxon>Panpulmonata</taxon>
        <taxon>Sacoglossa</taxon>
        <taxon>Placobranchoidea</taxon>
        <taxon>Plakobranchidae</taxon>
        <taxon>Elysia</taxon>
    </lineage>
</organism>
<dbReference type="Gene3D" id="1.10.4020.10">
    <property type="entry name" value="DNA breaking-rejoining enzymes"/>
    <property type="match status" value="1"/>
</dbReference>
<dbReference type="Proteomes" id="UP001283361">
    <property type="component" value="Unassembled WGS sequence"/>
</dbReference>
<accession>A0AAE1AIA2</accession>
<dbReference type="AlphaFoldDB" id="A0AAE1AIA2"/>
<dbReference type="SUPFAM" id="SSF47353">
    <property type="entry name" value="Retrovirus capsid dimerization domain-like"/>
    <property type="match status" value="1"/>
</dbReference>
<dbReference type="GO" id="GO:0003676">
    <property type="term" value="F:nucleic acid binding"/>
    <property type="evidence" value="ECO:0007669"/>
    <property type="project" value="InterPro"/>
</dbReference>
<evidence type="ECO:0000313" key="2">
    <source>
        <dbReference type="Proteomes" id="UP001283361"/>
    </source>
</evidence>
<dbReference type="InterPro" id="IPR036875">
    <property type="entry name" value="Znf_CCHC_sf"/>
</dbReference>
<reference evidence="1" key="1">
    <citation type="journal article" date="2023" name="G3 (Bethesda)">
        <title>A reference genome for the long-term kleptoplast-retaining sea slug Elysia crispata morphotype clarki.</title>
        <authorList>
            <person name="Eastman K.E."/>
            <person name="Pendleton A.L."/>
            <person name="Shaikh M.A."/>
            <person name="Suttiyut T."/>
            <person name="Ogas R."/>
            <person name="Tomko P."/>
            <person name="Gavelis G."/>
            <person name="Widhalm J.R."/>
            <person name="Wisecaver J.H."/>
        </authorList>
    </citation>
    <scope>NUCLEOTIDE SEQUENCE</scope>
    <source>
        <strain evidence="1">ECLA1</strain>
    </source>
</reference>
<proteinExistence type="predicted"/>
<name>A0AAE1AIA2_9GAST</name>
<sequence length="344" mass="37489">MGVGEIAMDKQRLTDHPHQICYTGGSSGIESTSYASQTYESLRDLFVNKQFLGSSPADLSSYLRERKLADLEEVAKSAELFLTARKRHLSDRARQGATHGQNQPPIFKKEEELICHICRKPGHTTQNSRNKASQGRGCYHCGELTHMRKDSPKLRMNSSQTTLSKRAGSAAIRVMETQGSASGEDAGKGDTKSDVRTEVQDGLLQLASGKRVPAMIDCGASGDKESARELNLPIVKDLVGEKTVDVLKDTDCEGVVVRRGIDNIVLLAEKARIQVKTLYVSGEVEALCIPEVICDLVVGNVPGARNPDDPDMTSMVGAVTTRAQAKQEVRHKPLTVPYTPSTQE</sequence>
<comment type="caution">
    <text evidence="1">The sequence shown here is derived from an EMBL/GenBank/DDBJ whole genome shotgun (WGS) entry which is preliminary data.</text>
</comment>
<evidence type="ECO:0000313" key="1">
    <source>
        <dbReference type="EMBL" id="KAK3787746.1"/>
    </source>
</evidence>
<dbReference type="EMBL" id="JAWDGP010001842">
    <property type="protein sequence ID" value="KAK3787746.1"/>
    <property type="molecule type" value="Genomic_DNA"/>
</dbReference>
<dbReference type="Gene3D" id="4.10.60.10">
    <property type="entry name" value="Zinc finger, CCHC-type"/>
    <property type="match status" value="1"/>
</dbReference>
<keyword evidence="2" id="KW-1185">Reference proteome</keyword>
<dbReference type="SUPFAM" id="SSF57756">
    <property type="entry name" value="Retrovirus zinc finger-like domains"/>
    <property type="match status" value="1"/>
</dbReference>
<dbReference type="PANTHER" id="PTHR46888">
    <property type="entry name" value="ZINC KNUCKLE DOMAINCONTAINING PROTEIN-RELATED"/>
    <property type="match status" value="1"/>
</dbReference>